<comment type="caution">
    <text evidence="6">The sequence shown here is derived from an EMBL/GenBank/DDBJ whole genome shotgun (WGS) entry which is preliminary data.</text>
</comment>
<keyword evidence="7" id="KW-1185">Reference proteome</keyword>
<keyword evidence="4" id="KW-0967">Endosome</keyword>
<dbReference type="OrthoDB" id="66409at2759"/>
<evidence type="ECO:0000256" key="4">
    <source>
        <dbReference type="ARBA" id="ARBA00022753"/>
    </source>
</evidence>
<dbReference type="Pfam" id="PF08616">
    <property type="entry name" value="SPA"/>
    <property type="match status" value="1"/>
</dbReference>
<dbReference type="AlphaFoldDB" id="A0A8J2L7H7"/>
<evidence type="ECO:0000259" key="5">
    <source>
        <dbReference type="PROSITE" id="PS50211"/>
    </source>
</evidence>
<organism evidence="6 7">
    <name type="scientific">Allacma fusca</name>
    <dbReference type="NCBI Taxonomy" id="39272"/>
    <lineage>
        <taxon>Eukaryota</taxon>
        <taxon>Metazoa</taxon>
        <taxon>Ecdysozoa</taxon>
        <taxon>Arthropoda</taxon>
        <taxon>Hexapoda</taxon>
        <taxon>Collembola</taxon>
        <taxon>Symphypleona</taxon>
        <taxon>Sminthuridae</taxon>
        <taxon>Allacma</taxon>
    </lineage>
</organism>
<name>A0A8J2L7H7_9HEXA</name>
<dbReference type="PANTHER" id="PTHR28544">
    <property type="entry name" value="PROTEIN FAM45A-RELATED"/>
    <property type="match status" value="1"/>
</dbReference>
<reference evidence="6" key="1">
    <citation type="submission" date="2021-06" db="EMBL/GenBank/DDBJ databases">
        <authorList>
            <person name="Hodson N. C."/>
            <person name="Mongue J. A."/>
            <person name="Jaron S. K."/>
        </authorList>
    </citation>
    <scope>NUCLEOTIDE SEQUENCE</scope>
</reference>
<protein>
    <recommendedName>
        <fullName evidence="5">UDENN domain-containing protein</fullName>
    </recommendedName>
</protein>
<dbReference type="InterPro" id="IPR042431">
    <property type="entry name" value="FAM45"/>
</dbReference>
<feature type="domain" description="UDENN" evidence="5">
    <location>
        <begin position="1"/>
        <end position="372"/>
    </location>
</feature>
<dbReference type="PANTHER" id="PTHR28544:SF1">
    <property type="entry name" value="DENN DOMAIN-CONTAINING PROTEIN 10-RELATED"/>
    <property type="match status" value="1"/>
</dbReference>
<evidence type="ECO:0000256" key="1">
    <source>
        <dbReference type="ARBA" id="ARBA00004603"/>
    </source>
</evidence>
<dbReference type="GO" id="GO:0005770">
    <property type="term" value="C:late endosome"/>
    <property type="evidence" value="ECO:0007669"/>
    <property type="project" value="UniProtKB-SubCell"/>
</dbReference>
<comment type="similarity">
    <text evidence="2">Belongs to the DENND10 family.</text>
</comment>
<dbReference type="Proteomes" id="UP000708208">
    <property type="component" value="Unassembled WGS sequence"/>
</dbReference>
<dbReference type="GO" id="GO:2000641">
    <property type="term" value="P:regulation of early endosome to late endosome transport"/>
    <property type="evidence" value="ECO:0007669"/>
    <property type="project" value="TreeGrafter"/>
</dbReference>
<dbReference type="GO" id="GO:0031267">
    <property type="term" value="F:small GTPase binding"/>
    <property type="evidence" value="ECO:0007669"/>
    <property type="project" value="TreeGrafter"/>
</dbReference>
<evidence type="ECO:0000256" key="2">
    <source>
        <dbReference type="ARBA" id="ARBA00008641"/>
    </source>
</evidence>
<dbReference type="PROSITE" id="PS50211">
    <property type="entry name" value="DENN"/>
    <property type="match status" value="1"/>
</dbReference>
<sequence>MEGNRNQLLVWLNRNVIMIMVTPQSTHLISCHIIEKDCNGDILWVWSYPKFDPVDREVFMRKCKFFYEYGNRQKLFRFFRYNGQWVYIHSSEVFSSDGLPKVKLVSLMLSSLDFNPERYETLCRVLTKSYCKSGHPPVMLQLFLSVLVTGKCTTEENGTFFANEFNTSCPYRQHQLNAIISRFGLETILIYTGLLLKRRIVVYHHDVDSLIEFVLSLPAFLTHRDMWDSVFPWVDLYEDELSDFKDSKFHIIGCANAGVENHVDLYDVFVNVPASEISVASHAKESMTMTKTHKDIALFMVQLTEKESLTERDIMQEISRKTKDLIDHLRSVGSEVDGRVVVSLDQLKKKEYSSQLEAFLFSLAQVENLAVI</sequence>
<proteinExistence type="inferred from homology"/>
<evidence type="ECO:0000256" key="3">
    <source>
        <dbReference type="ARBA" id="ARBA00022658"/>
    </source>
</evidence>
<dbReference type="GO" id="GO:0005085">
    <property type="term" value="F:guanyl-nucleotide exchange factor activity"/>
    <property type="evidence" value="ECO:0007669"/>
    <property type="project" value="UniProtKB-KW"/>
</dbReference>
<gene>
    <name evidence="6" type="ORF">AFUS01_LOCUS39406</name>
</gene>
<accession>A0A8J2L7H7</accession>
<dbReference type="GO" id="GO:0015031">
    <property type="term" value="P:protein transport"/>
    <property type="evidence" value="ECO:0007669"/>
    <property type="project" value="TreeGrafter"/>
</dbReference>
<evidence type="ECO:0000313" key="6">
    <source>
        <dbReference type="EMBL" id="CAG7829547.1"/>
    </source>
</evidence>
<comment type="subcellular location">
    <subcellularLocation>
        <location evidence="1">Late endosome</location>
    </subcellularLocation>
</comment>
<keyword evidence="3" id="KW-0344">Guanine-nucleotide releasing factor</keyword>
<evidence type="ECO:0000313" key="7">
    <source>
        <dbReference type="Proteomes" id="UP000708208"/>
    </source>
</evidence>
<dbReference type="EMBL" id="CAJVCH010551968">
    <property type="protein sequence ID" value="CAG7829547.1"/>
    <property type="molecule type" value="Genomic_DNA"/>
</dbReference>
<dbReference type="InterPro" id="IPR037516">
    <property type="entry name" value="Tripartite_DENN"/>
</dbReference>